<keyword evidence="1" id="KW-1185">Reference proteome</keyword>
<dbReference type="AlphaFoldDB" id="A0A7E4W076"/>
<protein>
    <submittedName>
        <fullName evidence="2">EF-hand domain-containing protein</fullName>
    </submittedName>
</protein>
<dbReference type="Proteomes" id="UP000492821">
    <property type="component" value="Unassembled WGS sequence"/>
</dbReference>
<reference evidence="2" key="2">
    <citation type="submission" date="2020-10" db="UniProtKB">
        <authorList>
            <consortium name="WormBaseParasite"/>
        </authorList>
    </citation>
    <scope>IDENTIFICATION</scope>
</reference>
<dbReference type="SUPFAM" id="SSF47473">
    <property type="entry name" value="EF-hand"/>
    <property type="match status" value="1"/>
</dbReference>
<accession>A0A7E4W076</accession>
<reference evidence="1" key="1">
    <citation type="journal article" date="2013" name="Genetics">
        <title>The draft genome and transcriptome of Panagrellus redivivus are shaped by the harsh demands of a free-living lifestyle.</title>
        <authorList>
            <person name="Srinivasan J."/>
            <person name="Dillman A.R."/>
            <person name="Macchietto M.G."/>
            <person name="Heikkinen L."/>
            <person name="Lakso M."/>
            <person name="Fracchia K.M."/>
            <person name="Antoshechkin I."/>
            <person name="Mortazavi A."/>
            <person name="Wong G."/>
            <person name="Sternberg P.W."/>
        </authorList>
    </citation>
    <scope>NUCLEOTIDE SEQUENCE [LARGE SCALE GENOMIC DNA]</scope>
    <source>
        <strain evidence="1">MT8872</strain>
    </source>
</reference>
<dbReference type="InterPro" id="IPR011992">
    <property type="entry name" value="EF-hand-dom_pair"/>
</dbReference>
<dbReference type="Gene3D" id="1.10.238.10">
    <property type="entry name" value="EF-hand"/>
    <property type="match status" value="1"/>
</dbReference>
<organism evidence="1 2">
    <name type="scientific">Panagrellus redivivus</name>
    <name type="common">Microworm</name>
    <dbReference type="NCBI Taxonomy" id="6233"/>
    <lineage>
        <taxon>Eukaryota</taxon>
        <taxon>Metazoa</taxon>
        <taxon>Ecdysozoa</taxon>
        <taxon>Nematoda</taxon>
        <taxon>Chromadorea</taxon>
        <taxon>Rhabditida</taxon>
        <taxon>Tylenchina</taxon>
        <taxon>Panagrolaimomorpha</taxon>
        <taxon>Panagrolaimoidea</taxon>
        <taxon>Panagrolaimidae</taxon>
        <taxon>Panagrellus</taxon>
    </lineage>
</organism>
<evidence type="ECO:0000313" key="2">
    <source>
        <dbReference type="WBParaSite" id="Pan_g5037.t1"/>
    </source>
</evidence>
<name>A0A7E4W076_PANRE</name>
<evidence type="ECO:0000313" key="1">
    <source>
        <dbReference type="Proteomes" id="UP000492821"/>
    </source>
</evidence>
<proteinExistence type="predicted"/>
<dbReference type="WBParaSite" id="Pan_g5037.t1">
    <property type="protein sequence ID" value="Pan_g5037.t1"/>
    <property type="gene ID" value="Pan_g5037"/>
</dbReference>
<sequence>MARIFIMFTGKSVYVTRTTTGNKTSVQQRDRRQSEYERTIHRVFGPPHALFVNRTLDQLWVRLYWCLRNAQFKIFYKDDETDIDVSDLVNYEQPEKPPPLASLVARTNLPPEWIKYMYSRFKSECPSGRMNFADFKRVMGFIAPERISDAYLERVFRAMCYSSFSRDRLTFKDFMEAASLISEPNPRAMAQWSMRLIHPRTGDRITPAELAEFIKCIFLLSKNYTYGCVRRESSLPEPPVPNDIIKAAWARAKKLFIEIDIRQKGYLTVSDLERYIAKTDNGAFIMGDTV</sequence>